<keyword evidence="2" id="KW-1185">Reference proteome</keyword>
<sequence>MSQYNVGLGFISEHCRLKSPVSYAFSVGKAAKLAAFLRLAAQATPSYVRLAVDDRESPFRYYTVPGRNIGSSRSGMNTGPTIFLSVYYQETKHSESAVCLLEGLLDGLYRSKESELLRLTLPFNDLAERNESQILQGFQNFCCMSCLDSLRFQLNPEFRSRPTCRFVLLLQTHADNLSGDLFYGPGKVTSLDVILEKIIGSTPVVEYTNSILLLNSCGFFIEKNRNCLQGVSSKYGFQTILSLTGKSIDPLLVSRSLFYPVIDFHLIGGESMQKVLKRAADVELLSHTSVIAWLGGTVFSLVGASIRHRPNGTPILCSQCNQPADFQSRSDRGDVVKFRCRQSTHDPVTLVGGTPAE</sequence>
<dbReference type="AlphaFoldDB" id="A0A409Y435"/>
<dbReference type="EMBL" id="NHYE01001203">
    <property type="protein sequence ID" value="PPQ97748.1"/>
    <property type="molecule type" value="Genomic_DNA"/>
</dbReference>
<dbReference type="OrthoDB" id="3061137at2759"/>
<gene>
    <name evidence="1" type="ORF">CVT26_001796</name>
</gene>
<protein>
    <submittedName>
        <fullName evidence="1">Uncharacterized protein</fullName>
    </submittedName>
</protein>
<dbReference type="Proteomes" id="UP000284706">
    <property type="component" value="Unassembled WGS sequence"/>
</dbReference>
<proteinExistence type="predicted"/>
<accession>A0A409Y435</accession>
<evidence type="ECO:0000313" key="2">
    <source>
        <dbReference type="Proteomes" id="UP000284706"/>
    </source>
</evidence>
<organism evidence="1 2">
    <name type="scientific">Gymnopilus dilepis</name>
    <dbReference type="NCBI Taxonomy" id="231916"/>
    <lineage>
        <taxon>Eukaryota</taxon>
        <taxon>Fungi</taxon>
        <taxon>Dikarya</taxon>
        <taxon>Basidiomycota</taxon>
        <taxon>Agaricomycotina</taxon>
        <taxon>Agaricomycetes</taxon>
        <taxon>Agaricomycetidae</taxon>
        <taxon>Agaricales</taxon>
        <taxon>Agaricineae</taxon>
        <taxon>Hymenogastraceae</taxon>
        <taxon>Gymnopilus</taxon>
    </lineage>
</organism>
<comment type="caution">
    <text evidence="1">The sequence shown here is derived from an EMBL/GenBank/DDBJ whole genome shotgun (WGS) entry which is preliminary data.</text>
</comment>
<name>A0A409Y435_9AGAR</name>
<evidence type="ECO:0000313" key="1">
    <source>
        <dbReference type="EMBL" id="PPQ97748.1"/>
    </source>
</evidence>
<reference evidence="1 2" key="1">
    <citation type="journal article" date="2018" name="Evol. Lett.">
        <title>Horizontal gene cluster transfer increased hallucinogenic mushroom diversity.</title>
        <authorList>
            <person name="Reynolds H.T."/>
            <person name="Vijayakumar V."/>
            <person name="Gluck-Thaler E."/>
            <person name="Korotkin H.B."/>
            <person name="Matheny P.B."/>
            <person name="Slot J.C."/>
        </authorList>
    </citation>
    <scope>NUCLEOTIDE SEQUENCE [LARGE SCALE GENOMIC DNA]</scope>
    <source>
        <strain evidence="1 2">SRW20</strain>
    </source>
</reference>
<dbReference type="InParanoid" id="A0A409Y435"/>